<comment type="caution">
    <text evidence="1">The sequence shown here is derived from an EMBL/GenBank/DDBJ whole genome shotgun (WGS) entry which is preliminary data.</text>
</comment>
<sequence>MHSFTSLSRHHSSPKVIVQENWNPTLSFIVQIIQPLVIFQRISSYEIVPISFKHLDA</sequence>
<dbReference type="Proteomes" id="UP001419268">
    <property type="component" value="Unassembled WGS sequence"/>
</dbReference>
<organism evidence="1 2">
    <name type="scientific">Stephania cephalantha</name>
    <dbReference type="NCBI Taxonomy" id="152367"/>
    <lineage>
        <taxon>Eukaryota</taxon>
        <taxon>Viridiplantae</taxon>
        <taxon>Streptophyta</taxon>
        <taxon>Embryophyta</taxon>
        <taxon>Tracheophyta</taxon>
        <taxon>Spermatophyta</taxon>
        <taxon>Magnoliopsida</taxon>
        <taxon>Ranunculales</taxon>
        <taxon>Menispermaceae</taxon>
        <taxon>Menispermoideae</taxon>
        <taxon>Cissampelideae</taxon>
        <taxon>Stephania</taxon>
    </lineage>
</organism>
<dbReference type="EMBL" id="JBBNAG010000013">
    <property type="protein sequence ID" value="KAK9083798.1"/>
    <property type="molecule type" value="Genomic_DNA"/>
</dbReference>
<name>A0AAP0E718_9MAGN</name>
<reference evidence="1 2" key="1">
    <citation type="submission" date="2024-01" db="EMBL/GenBank/DDBJ databases">
        <title>Genome assemblies of Stephania.</title>
        <authorList>
            <person name="Yang L."/>
        </authorList>
    </citation>
    <scope>NUCLEOTIDE SEQUENCE [LARGE SCALE GENOMIC DNA]</scope>
    <source>
        <strain evidence="1">JXDWG</strain>
        <tissue evidence="1">Leaf</tissue>
    </source>
</reference>
<proteinExistence type="predicted"/>
<protein>
    <submittedName>
        <fullName evidence="1">Uncharacterized protein</fullName>
    </submittedName>
</protein>
<dbReference type="AlphaFoldDB" id="A0AAP0E718"/>
<gene>
    <name evidence="1" type="ORF">Scep_030269</name>
</gene>
<accession>A0AAP0E718</accession>
<evidence type="ECO:0000313" key="2">
    <source>
        <dbReference type="Proteomes" id="UP001419268"/>
    </source>
</evidence>
<keyword evidence="2" id="KW-1185">Reference proteome</keyword>
<evidence type="ECO:0000313" key="1">
    <source>
        <dbReference type="EMBL" id="KAK9083798.1"/>
    </source>
</evidence>